<accession>A0A6J4IAZ4</accession>
<dbReference type="PROSITE" id="PS50862">
    <property type="entry name" value="AA_TRNA_LIGASE_II"/>
    <property type="match status" value="1"/>
</dbReference>
<dbReference type="InterPro" id="IPR004364">
    <property type="entry name" value="Aa-tRNA-synt_II"/>
</dbReference>
<keyword evidence="5 7" id="KW-0030">Aminoacyl-tRNA synthetase</keyword>
<keyword evidence="1 7" id="KW-0436">Ligase</keyword>
<dbReference type="PANTHER" id="PTHR42918:SF15">
    <property type="entry name" value="LYSINE--TRNA LIGASE, CHLOROPLASTIC_MITOCHONDRIAL"/>
    <property type="match status" value="1"/>
</dbReference>
<evidence type="ECO:0000256" key="6">
    <source>
        <dbReference type="ARBA" id="ARBA00048573"/>
    </source>
</evidence>
<dbReference type="GO" id="GO:0005829">
    <property type="term" value="C:cytosol"/>
    <property type="evidence" value="ECO:0007669"/>
    <property type="project" value="TreeGrafter"/>
</dbReference>
<dbReference type="GO" id="GO:0004824">
    <property type="term" value="F:lysine-tRNA ligase activity"/>
    <property type="evidence" value="ECO:0007669"/>
    <property type="project" value="UniProtKB-UniRule"/>
</dbReference>
<feature type="binding site" evidence="7">
    <location>
        <position position="387"/>
    </location>
    <ligand>
        <name>Mg(2+)</name>
        <dbReference type="ChEBI" id="CHEBI:18420"/>
        <label>2</label>
    </ligand>
</feature>
<comment type="similarity">
    <text evidence="7">Belongs to the class-II aminoacyl-tRNA synthetase family.</text>
</comment>
<proteinExistence type="inferred from homology"/>
<dbReference type="Pfam" id="PF00152">
    <property type="entry name" value="tRNA-synt_2"/>
    <property type="match status" value="1"/>
</dbReference>
<reference evidence="10" key="1">
    <citation type="submission" date="2020-02" db="EMBL/GenBank/DDBJ databases">
        <authorList>
            <person name="Meier V. D."/>
        </authorList>
    </citation>
    <scope>NUCLEOTIDE SEQUENCE</scope>
    <source>
        <strain evidence="10">AVDCRST_MAG50</strain>
    </source>
</reference>
<dbReference type="InterPro" id="IPR006195">
    <property type="entry name" value="aa-tRNA-synth_II"/>
</dbReference>
<evidence type="ECO:0000256" key="3">
    <source>
        <dbReference type="ARBA" id="ARBA00022741"/>
    </source>
</evidence>
<evidence type="ECO:0000256" key="7">
    <source>
        <dbReference type="HAMAP-Rule" id="MF_00252"/>
    </source>
</evidence>
<dbReference type="NCBIfam" id="NF001756">
    <property type="entry name" value="PRK00484.1"/>
    <property type="match status" value="1"/>
</dbReference>
<comment type="subunit">
    <text evidence="7">Homodimer.</text>
</comment>
<dbReference type="PRINTS" id="PR00982">
    <property type="entry name" value="TRNASYNTHLYS"/>
</dbReference>
<comment type="subcellular location">
    <subcellularLocation>
        <location evidence="7">Cytoplasm</location>
    </subcellularLocation>
</comment>
<evidence type="ECO:0000256" key="8">
    <source>
        <dbReference type="RuleBase" id="RU000336"/>
    </source>
</evidence>
<evidence type="ECO:0000313" key="10">
    <source>
        <dbReference type="EMBL" id="CAA9247372.1"/>
    </source>
</evidence>
<dbReference type="Pfam" id="PF01336">
    <property type="entry name" value="tRNA_anti-codon"/>
    <property type="match status" value="1"/>
</dbReference>
<dbReference type="AlphaFoldDB" id="A0A6J4IAZ4"/>
<dbReference type="SUPFAM" id="SSF55681">
    <property type="entry name" value="Class II aaRS and biotin synthetases"/>
    <property type="match status" value="1"/>
</dbReference>
<dbReference type="HAMAP" id="MF_00252">
    <property type="entry name" value="Lys_tRNA_synth_class2"/>
    <property type="match status" value="1"/>
</dbReference>
<comment type="cofactor">
    <cofactor evidence="7 8">
        <name>Mg(2+)</name>
        <dbReference type="ChEBI" id="CHEBI:18420"/>
    </cofactor>
    <text evidence="7 8">Binds 3 Mg(2+) ions per subunit.</text>
</comment>
<dbReference type="Gene3D" id="3.30.930.10">
    <property type="entry name" value="Bira Bifunctional Protein, Domain 2"/>
    <property type="match status" value="1"/>
</dbReference>
<dbReference type="CDD" id="cd04322">
    <property type="entry name" value="LysRS_N"/>
    <property type="match status" value="1"/>
</dbReference>
<comment type="catalytic activity">
    <reaction evidence="6 7 8">
        <text>tRNA(Lys) + L-lysine + ATP = L-lysyl-tRNA(Lys) + AMP + diphosphate</text>
        <dbReference type="Rhea" id="RHEA:20792"/>
        <dbReference type="Rhea" id="RHEA-COMP:9696"/>
        <dbReference type="Rhea" id="RHEA-COMP:9697"/>
        <dbReference type="ChEBI" id="CHEBI:30616"/>
        <dbReference type="ChEBI" id="CHEBI:32551"/>
        <dbReference type="ChEBI" id="CHEBI:33019"/>
        <dbReference type="ChEBI" id="CHEBI:78442"/>
        <dbReference type="ChEBI" id="CHEBI:78529"/>
        <dbReference type="ChEBI" id="CHEBI:456215"/>
        <dbReference type="EC" id="6.1.1.6"/>
    </reaction>
</comment>
<keyword evidence="4 7" id="KW-0067">ATP-binding</keyword>
<feature type="domain" description="Aminoacyl-transfer RNA synthetases class-II family profile" evidence="9">
    <location>
        <begin position="149"/>
        <end position="468"/>
    </location>
</feature>
<sequence length="470" mass="52880">MTDVPYRFEPDRTADSLQAQFTALEAGAETGIVVTVAGRVMLHRPTGKLCFSTLQDSSGSIQLFGGKSWSERFDELSKLSLGDWIGATGEVVKTRTGELSVKVESWLTLAAVAPNRSFGDKWKGITDPDLRYRQRYVDLWANEGSRRAFRLRSRMVSLIRRWLEERDFIEVETPLLQTILGGATAKPFVTHHNALDLDLYLRIAPELYLKRLVVGGFERVFEIGRNFRNEGISPRHNPEFTMLELYQAYADYGDMMSLIEELIAHLAIELHGTTELTYDGKPLDLTAPWRRATMADLVEEAIGVRVDVRMPVEQLRALAEEHGVPKIDDGWGPGKLILEIYEKTTEAGLWGPIFVLDYPKEVSPLARDHREMPELVERFEAVVAGRELMNAFSELVDPAEQRLRLEAQAAARAAGDDEANELDEDYIRALEYGLPPTGGLGIGIDRLAMLLADVQNVRDIVLFPTLRPEQ</sequence>
<organism evidence="10">
    <name type="scientific">uncultured Acidimicrobiales bacterium</name>
    <dbReference type="NCBI Taxonomy" id="310071"/>
    <lineage>
        <taxon>Bacteria</taxon>
        <taxon>Bacillati</taxon>
        <taxon>Actinomycetota</taxon>
        <taxon>Acidimicrobiia</taxon>
        <taxon>Acidimicrobiales</taxon>
        <taxon>environmental samples</taxon>
    </lineage>
</organism>
<dbReference type="SUPFAM" id="SSF50249">
    <property type="entry name" value="Nucleic acid-binding proteins"/>
    <property type="match status" value="1"/>
</dbReference>
<dbReference type="InterPro" id="IPR044136">
    <property type="entry name" value="Lys-tRNA-ligase_II_N"/>
</dbReference>
<gene>
    <name evidence="7" type="primary">lysS</name>
    <name evidence="10" type="ORF">AVDCRST_MAG50-2044</name>
</gene>
<keyword evidence="7 8" id="KW-0460">Magnesium</keyword>
<dbReference type="NCBIfam" id="TIGR00499">
    <property type="entry name" value="lysS_bact"/>
    <property type="match status" value="1"/>
</dbReference>
<dbReference type="GO" id="GO:0000049">
    <property type="term" value="F:tRNA binding"/>
    <property type="evidence" value="ECO:0007669"/>
    <property type="project" value="TreeGrafter"/>
</dbReference>
<dbReference type="Gene3D" id="2.40.50.140">
    <property type="entry name" value="Nucleic acid-binding proteins"/>
    <property type="match status" value="1"/>
</dbReference>
<evidence type="ECO:0000256" key="5">
    <source>
        <dbReference type="ARBA" id="ARBA00023146"/>
    </source>
</evidence>
<dbReference type="InterPro" id="IPR004365">
    <property type="entry name" value="NA-bd_OB_tRNA"/>
</dbReference>
<feature type="binding site" evidence="7">
    <location>
        <position position="387"/>
    </location>
    <ligand>
        <name>Mg(2+)</name>
        <dbReference type="ChEBI" id="CHEBI:18420"/>
        <label>1</label>
    </ligand>
</feature>
<keyword evidence="7" id="KW-0963">Cytoplasm</keyword>
<dbReference type="PANTHER" id="PTHR42918">
    <property type="entry name" value="LYSYL-TRNA SYNTHETASE"/>
    <property type="match status" value="1"/>
</dbReference>
<dbReference type="GO" id="GO:0006430">
    <property type="term" value="P:lysyl-tRNA aminoacylation"/>
    <property type="evidence" value="ECO:0007669"/>
    <property type="project" value="UniProtKB-UniRule"/>
</dbReference>
<dbReference type="EMBL" id="CADCTF010000103">
    <property type="protein sequence ID" value="CAA9247372.1"/>
    <property type="molecule type" value="Genomic_DNA"/>
</dbReference>
<dbReference type="GO" id="GO:0000287">
    <property type="term" value="F:magnesium ion binding"/>
    <property type="evidence" value="ECO:0007669"/>
    <property type="project" value="UniProtKB-UniRule"/>
</dbReference>
<dbReference type="CDD" id="cd00775">
    <property type="entry name" value="LysRS_core"/>
    <property type="match status" value="1"/>
</dbReference>
<dbReference type="InterPro" id="IPR002313">
    <property type="entry name" value="Lys-tRNA-ligase_II"/>
</dbReference>
<dbReference type="GO" id="GO:0005524">
    <property type="term" value="F:ATP binding"/>
    <property type="evidence" value="ECO:0007669"/>
    <property type="project" value="UniProtKB-UniRule"/>
</dbReference>
<keyword evidence="2 7" id="KW-0479">Metal-binding</keyword>
<dbReference type="InterPro" id="IPR012340">
    <property type="entry name" value="NA-bd_OB-fold"/>
</dbReference>
<evidence type="ECO:0000256" key="2">
    <source>
        <dbReference type="ARBA" id="ARBA00022723"/>
    </source>
</evidence>
<dbReference type="EC" id="6.1.1.6" evidence="7"/>
<evidence type="ECO:0000256" key="4">
    <source>
        <dbReference type="ARBA" id="ARBA00022840"/>
    </source>
</evidence>
<protein>
    <recommendedName>
        <fullName evidence="7">Lysine--tRNA ligase</fullName>
        <ecNumber evidence="7">6.1.1.6</ecNumber>
    </recommendedName>
    <alternativeName>
        <fullName evidence="7">Lysyl-tRNA synthetase</fullName>
        <shortName evidence="7">LysRS</shortName>
    </alternativeName>
</protein>
<dbReference type="InterPro" id="IPR045864">
    <property type="entry name" value="aa-tRNA-synth_II/BPL/LPL"/>
</dbReference>
<name>A0A6J4IAZ4_9ACTN</name>
<keyword evidence="3 7" id="KW-0547">Nucleotide-binding</keyword>
<evidence type="ECO:0000256" key="1">
    <source>
        <dbReference type="ARBA" id="ARBA00022598"/>
    </source>
</evidence>
<feature type="binding site" evidence="7">
    <location>
        <position position="380"/>
    </location>
    <ligand>
        <name>Mg(2+)</name>
        <dbReference type="ChEBI" id="CHEBI:18420"/>
        <label>1</label>
    </ligand>
</feature>
<keyword evidence="7" id="KW-0648">Protein biosynthesis</keyword>
<dbReference type="InterPro" id="IPR018149">
    <property type="entry name" value="Lys-tRNA-synth_II_C"/>
</dbReference>
<evidence type="ECO:0000259" key="9">
    <source>
        <dbReference type="PROSITE" id="PS50862"/>
    </source>
</evidence>